<dbReference type="OrthoDB" id="285675at2"/>
<evidence type="ECO:0000256" key="2">
    <source>
        <dbReference type="ARBA" id="ARBA00022723"/>
    </source>
</evidence>
<organism evidence="5 6">
    <name type="scientific">Ectopseudomonas oleovorans (strain CECT 5344)</name>
    <name type="common">Pseudomonas pseudoalcaligenes</name>
    <dbReference type="NCBI Taxonomy" id="1182590"/>
    <lineage>
        <taxon>Bacteria</taxon>
        <taxon>Pseudomonadati</taxon>
        <taxon>Pseudomonadota</taxon>
        <taxon>Gammaproteobacteria</taxon>
        <taxon>Pseudomonadales</taxon>
        <taxon>Pseudomonadaceae</taxon>
        <taxon>Ectopseudomonas</taxon>
    </lineage>
</organism>
<keyword evidence="3 4" id="KW-0408">Iron</keyword>
<dbReference type="Proteomes" id="UP000032841">
    <property type="component" value="Chromosome"/>
</dbReference>
<dbReference type="Pfam" id="PF01491">
    <property type="entry name" value="Frataxin_Cyay"/>
    <property type="match status" value="1"/>
</dbReference>
<reference evidence="5 6" key="1">
    <citation type="submission" date="2013-11" db="EMBL/GenBank/DDBJ databases">
        <title>Complete genome sequence of the cyanide-degrading bacterium Pseudomonas pseudoalcaligenes CECT 5344.</title>
        <authorList>
            <person name="Wibberg D."/>
            <person name="Puehler A."/>
            <person name="Schlueter A."/>
        </authorList>
    </citation>
    <scope>NUCLEOTIDE SEQUENCE [LARGE SCALE GENOMIC DNA]</scope>
    <source>
        <strain evidence="6">CECT 5344</strain>
    </source>
</reference>
<dbReference type="HAMAP" id="MF_00142">
    <property type="entry name" value="CyaY"/>
    <property type="match status" value="1"/>
</dbReference>
<dbReference type="GO" id="GO:0016226">
    <property type="term" value="P:iron-sulfur cluster assembly"/>
    <property type="evidence" value="ECO:0007669"/>
    <property type="project" value="UniProtKB-UniRule"/>
</dbReference>
<comment type="function">
    <text evidence="4">Involved in iron-sulfur (Fe-S) cluster assembly. May act as a regulator of Fe-S biogenesis.</text>
</comment>
<keyword evidence="2 4" id="KW-0479">Metal-binding</keyword>
<dbReference type="InterPro" id="IPR036524">
    <property type="entry name" value="Frataxin/CyaY_sf"/>
</dbReference>
<protein>
    <recommendedName>
        <fullName evidence="4">Iron-sulfur cluster assembly protein CyaY</fullName>
    </recommendedName>
</protein>
<dbReference type="KEGG" id="ppse:BN5_1920"/>
<accession>W6RF35</accession>
<dbReference type="EMBL" id="HG916826">
    <property type="protein sequence ID" value="CDM40494.1"/>
    <property type="molecule type" value="Genomic_DNA"/>
</dbReference>
<dbReference type="SMART" id="SM01219">
    <property type="entry name" value="Frataxin_Cyay"/>
    <property type="match status" value="1"/>
</dbReference>
<proteinExistence type="inferred from homology"/>
<dbReference type="Gene3D" id="3.30.920.10">
    <property type="entry name" value="Frataxin/CyaY"/>
    <property type="match status" value="1"/>
</dbReference>
<dbReference type="GO" id="GO:0005737">
    <property type="term" value="C:cytoplasm"/>
    <property type="evidence" value="ECO:0007669"/>
    <property type="project" value="UniProtKB-ARBA"/>
</dbReference>
<dbReference type="InterPro" id="IPR002908">
    <property type="entry name" value="Frataxin/CyaY"/>
</dbReference>
<dbReference type="AlphaFoldDB" id="W6RF35"/>
<dbReference type="RefSeq" id="WP_039964619.1">
    <property type="nucleotide sequence ID" value="NZ_HG916826.1"/>
</dbReference>
<dbReference type="NCBIfam" id="TIGR03421">
    <property type="entry name" value="FeS_CyaY"/>
    <property type="match status" value="1"/>
</dbReference>
<sequence length="110" mass="12524">MDDDEFRRLSTAVLDAVEHQVETWFQDFDVDVEGARNGSMLTLTFVDGPVLINTQPPLHELWVAARGAGYHYRRSDGDRWRDTRTDEELSETLSRLCSELASTPLSVEIP</sequence>
<comment type="similarity">
    <text evidence="1 4">Belongs to the frataxin family.</text>
</comment>
<dbReference type="InterPro" id="IPR047584">
    <property type="entry name" value="CyaY"/>
</dbReference>
<gene>
    <name evidence="4" type="primary">cyaY</name>
    <name evidence="5" type="ORF">BN5_1920</name>
</gene>
<dbReference type="SUPFAM" id="SSF55387">
    <property type="entry name" value="Frataxin/Nqo15-like"/>
    <property type="match status" value="1"/>
</dbReference>
<evidence type="ECO:0000256" key="1">
    <source>
        <dbReference type="ARBA" id="ARBA00008183"/>
    </source>
</evidence>
<dbReference type="GO" id="GO:0008199">
    <property type="term" value="F:ferric iron binding"/>
    <property type="evidence" value="ECO:0007669"/>
    <property type="project" value="InterPro"/>
</dbReference>
<evidence type="ECO:0000256" key="4">
    <source>
        <dbReference type="HAMAP-Rule" id="MF_00142"/>
    </source>
</evidence>
<evidence type="ECO:0000313" key="5">
    <source>
        <dbReference type="EMBL" id="CDM40494.1"/>
    </source>
</evidence>
<evidence type="ECO:0000313" key="6">
    <source>
        <dbReference type="Proteomes" id="UP000032841"/>
    </source>
</evidence>
<dbReference type="PROSITE" id="PS50810">
    <property type="entry name" value="FRATAXIN_2"/>
    <property type="match status" value="1"/>
</dbReference>
<name>W6RF35_ECTO5</name>
<evidence type="ECO:0000256" key="3">
    <source>
        <dbReference type="ARBA" id="ARBA00023004"/>
    </source>
</evidence>
<dbReference type="HOGENOM" id="CLU_080880_3_0_6"/>